<keyword evidence="3" id="KW-1185">Reference proteome</keyword>
<gene>
    <name evidence="2" type="ORF">V5N11_014764</name>
</gene>
<dbReference type="InterPro" id="IPR005162">
    <property type="entry name" value="Retrotrans_gag_dom"/>
</dbReference>
<comment type="caution">
    <text evidence="2">The sequence shown here is derived from an EMBL/GenBank/DDBJ whole genome shotgun (WGS) entry which is preliminary data.</text>
</comment>
<accession>A0ABD0ZRN0</accession>
<dbReference type="PANTHER" id="PTHR35046:SF25">
    <property type="entry name" value="RETROTRANSPOSON GAG DOMAIN-CONTAINING PROTEIN"/>
    <property type="match status" value="1"/>
</dbReference>
<dbReference type="Proteomes" id="UP001558713">
    <property type="component" value="Unassembled WGS sequence"/>
</dbReference>
<organism evidence="2 3">
    <name type="scientific">Cardamine amara subsp. amara</name>
    <dbReference type="NCBI Taxonomy" id="228776"/>
    <lineage>
        <taxon>Eukaryota</taxon>
        <taxon>Viridiplantae</taxon>
        <taxon>Streptophyta</taxon>
        <taxon>Embryophyta</taxon>
        <taxon>Tracheophyta</taxon>
        <taxon>Spermatophyta</taxon>
        <taxon>Magnoliopsida</taxon>
        <taxon>eudicotyledons</taxon>
        <taxon>Gunneridae</taxon>
        <taxon>Pentapetalae</taxon>
        <taxon>rosids</taxon>
        <taxon>malvids</taxon>
        <taxon>Brassicales</taxon>
        <taxon>Brassicaceae</taxon>
        <taxon>Cardamineae</taxon>
        <taxon>Cardamine</taxon>
    </lineage>
</organism>
<protein>
    <submittedName>
        <fullName evidence="2">Disease resistance protein RBA1</fullName>
    </submittedName>
</protein>
<feature type="domain" description="Retrotransposon gag" evidence="1">
    <location>
        <begin position="41"/>
        <end position="101"/>
    </location>
</feature>
<proteinExistence type="predicted"/>
<name>A0ABD0ZRN0_CARAN</name>
<reference evidence="2 3" key="1">
    <citation type="submission" date="2024-04" db="EMBL/GenBank/DDBJ databases">
        <title>Genome assembly C_amara_ONT_v2.</title>
        <authorList>
            <person name="Yant L."/>
            <person name="Moore C."/>
            <person name="Slenker M."/>
        </authorList>
    </citation>
    <scope>NUCLEOTIDE SEQUENCE [LARGE SCALE GENOMIC DNA]</scope>
    <source>
        <tissue evidence="2">Leaf</tissue>
    </source>
</reference>
<dbReference type="Pfam" id="PF03732">
    <property type="entry name" value="Retrotrans_gag"/>
    <property type="match status" value="1"/>
</dbReference>
<dbReference type="PANTHER" id="PTHR35046">
    <property type="entry name" value="ZINC KNUCKLE (CCHC-TYPE) FAMILY PROTEIN"/>
    <property type="match status" value="1"/>
</dbReference>
<evidence type="ECO:0000313" key="3">
    <source>
        <dbReference type="Proteomes" id="UP001558713"/>
    </source>
</evidence>
<dbReference type="EMBL" id="JBANAX010000903">
    <property type="protein sequence ID" value="KAL1189271.1"/>
    <property type="molecule type" value="Genomic_DNA"/>
</dbReference>
<evidence type="ECO:0000259" key="1">
    <source>
        <dbReference type="Pfam" id="PF03732"/>
    </source>
</evidence>
<dbReference type="AlphaFoldDB" id="A0ABD0ZRN0"/>
<sequence length="212" mass="24653">MSVNIPKFHGGIRVDSFLDWLMEVEEILKFQSMPEDELVSLVTTKFHGQAASWWRQVKKTRKKDGKNPIKPWDKLKKKLCTTFLPRNYELTMYCRSQNSTQIAPLVDAYEENCFAQVKDFVNKPLFDIYGSKPLTMKPLFNSLVDVCDGVDHHDQIQDDDDEFFVRKTEIVKRDAVGLAPIKTYHINSPRDYVTQNNNKEDDGVSLKFLTKE</sequence>
<evidence type="ECO:0000313" key="2">
    <source>
        <dbReference type="EMBL" id="KAL1189271.1"/>
    </source>
</evidence>